<dbReference type="InParanoid" id="L5KYA0"/>
<dbReference type="AlphaFoldDB" id="L5KYA0"/>
<keyword evidence="2" id="KW-1185">Reference proteome</keyword>
<dbReference type="PANTHER" id="PTHR12619">
    <property type="entry name" value="RFX TRANSCRIPTION FACTOR FAMILY"/>
    <property type="match status" value="1"/>
</dbReference>
<accession>L5KYA0</accession>
<dbReference type="EMBL" id="KB030526">
    <property type="protein sequence ID" value="ELK15793.1"/>
    <property type="molecule type" value="Genomic_DNA"/>
</dbReference>
<dbReference type="InterPro" id="IPR039779">
    <property type="entry name" value="RFX-like"/>
</dbReference>
<proteinExistence type="predicted"/>
<evidence type="ECO:0000313" key="1">
    <source>
        <dbReference type="EMBL" id="ELK15793.1"/>
    </source>
</evidence>
<dbReference type="STRING" id="9402.L5KYA0"/>
<organism evidence="1 2">
    <name type="scientific">Pteropus alecto</name>
    <name type="common">Black flying fox</name>
    <dbReference type="NCBI Taxonomy" id="9402"/>
    <lineage>
        <taxon>Eukaryota</taxon>
        <taxon>Metazoa</taxon>
        <taxon>Chordata</taxon>
        <taxon>Craniata</taxon>
        <taxon>Vertebrata</taxon>
        <taxon>Euteleostomi</taxon>
        <taxon>Mammalia</taxon>
        <taxon>Eutheria</taxon>
        <taxon>Laurasiatheria</taxon>
        <taxon>Chiroptera</taxon>
        <taxon>Yinpterochiroptera</taxon>
        <taxon>Pteropodoidea</taxon>
        <taxon>Pteropodidae</taxon>
        <taxon>Pteropodinae</taxon>
        <taxon>Pteropus</taxon>
    </lineage>
</organism>
<gene>
    <name evidence="1" type="ORF">PAL_GLEAN10003904</name>
</gene>
<name>L5KYA0_PTEAL</name>
<evidence type="ECO:0000313" key="2">
    <source>
        <dbReference type="Proteomes" id="UP000010552"/>
    </source>
</evidence>
<reference evidence="2" key="1">
    <citation type="journal article" date="2013" name="Science">
        <title>Comparative analysis of bat genomes provides insight into the evolution of flight and immunity.</title>
        <authorList>
            <person name="Zhang G."/>
            <person name="Cowled C."/>
            <person name="Shi Z."/>
            <person name="Huang Z."/>
            <person name="Bishop-Lilly K.A."/>
            <person name="Fang X."/>
            <person name="Wynne J.W."/>
            <person name="Xiong Z."/>
            <person name="Baker M.L."/>
            <person name="Zhao W."/>
            <person name="Tachedjian M."/>
            <person name="Zhu Y."/>
            <person name="Zhou P."/>
            <person name="Jiang X."/>
            <person name="Ng J."/>
            <person name="Yang L."/>
            <person name="Wu L."/>
            <person name="Xiao J."/>
            <person name="Feng Y."/>
            <person name="Chen Y."/>
            <person name="Sun X."/>
            <person name="Zhang Y."/>
            <person name="Marsh G.A."/>
            <person name="Crameri G."/>
            <person name="Broder C.C."/>
            <person name="Frey K.G."/>
            <person name="Wang L.F."/>
            <person name="Wang J."/>
        </authorList>
    </citation>
    <scope>NUCLEOTIDE SEQUENCE [LARGE SCALE GENOMIC DNA]</scope>
</reference>
<sequence length="102" mass="11734">MEDMTNSVSLGPQQATRLSDIGSQVQQYQQFLDASKSLPDFSELDLQGKVLPEAMEPRDIKAFQVLYRKQHEAIIDIMVNLQFTLVEKLWKTFGKYHPQPAH</sequence>
<dbReference type="Proteomes" id="UP000010552">
    <property type="component" value="Unassembled WGS sequence"/>
</dbReference>
<protein>
    <submittedName>
        <fullName evidence="1">MHC class II regulatory factor RFX1</fullName>
    </submittedName>
</protein>
<dbReference type="GO" id="GO:0000981">
    <property type="term" value="F:DNA-binding transcription factor activity, RNA polymerase II-specific"/>
    <property type="evidence" value="ECO:0007669"/>
    <property type="project" value="TreeGrafter"/>
</dbReference>
<dbReference type="GO" id="GO:0000978">
    <property type="term" value="F:RNA polymerase II cis-regulatory region sequence-specific DNA binding"/>
    <property type="evidence" value="ECO:0007669"/>
    <property type="project" value="TreeGrafter"/>
</dbReference>
<dbReference type="PANTHER" id="PTHR12619:SF23">
    <property type="entry name" value="MHC CLASS II REGULATORY FACTOR RFX1"/>
    <property type="match status" value="1"/>
</dbReference>